<accession>A0ABW3CF83</accession>
<dbReference type="InterPro" id="IPR000873">
    <property type="entry name" value="AMP-dep_synth/lig_dom"/>
</dbReference>
<name>A0ABW3CF83_9ACTN</name>
<sequence length="215" mass="23129">GAARTAVSGRHPVLETLVAGTEPIAEPAERQLIGMVYTSGTTGAPKGVMREATTQEKTMEGAMVILRYFGLQPGMRTLIPAPMYHTAPYAHATVALATGCDLTVLPRFDPEELLRTVEANRIDHIQMVPTMFVRLLKLPEEVRSRYDVSSLKAVVHAAAPCPPDVKKAMIDWWGPIILEYYGGSETGIVTACDSAEYLAHAGTVGKAIEGAGVRI</sequence>
<dbReference type="PANTHER" id="PTHR24096:SF323">
    <property type="entry name" value="BLR3536 PROTEIN"/>
    <property type="match status" value="1"/>
</dbReference>
<dbReference type="SUPFAM" id="SSF56801">
    <property type="entry name" value="Acetyl-CoA synthetase-like"/>
    <property type="match status" value="1"/>
</dbReference>
<keyword evidence="3" id="KW-1185">Reference proteome</keyword>
<dbReference type="Proteomes" id="UP001597083">
    <property type="component" value="Unassembled WGS sequence"/>
</dbReference>
<dbReference type="EMBL" id="JBHTIR010001771">
    <property type="protein sequence ID" value="MFD0852953.1"/>
    <property type="molecule type" value="Genomic_DNA"/>
</dbReference>
<dbReference type="InterPro" id="IPR020845">
    <property type="entry name" value="AMP-binding_CS"/>
</dbReference>
<organism evidence="2 3">
    <name type="scientific">Actinomadura adrarensis</name>
    <dbReference type="NCBI Taxonomy" id="1819600"/>
    <lineage>
        <taxon>Bacteria</taxon>
        <taxon>Bacillati</taxon>
        <taxon>Actinomycetota</taxon>
        <taxon>Actinomycetes</taxon>
        <taxon>Streptosporangiales</taxon>
        <taxon>Thermomonosporaceae</taxon>
        <taxon>Actinomadura</taxon>
    </lineage>
</organism>
<dbReference type="PANTHER" id="PTHR24096">
    <property type="entry name" value="LONG-CHAIN-FATTY-ACID--COA LIGASE"/>
    <property type="match status" value="1"/>
</dbReference>
<reference evidence="3" key="1">
    <citation type="journal article" date="2019" name="Int. J. Syst. Evol. Microbiol.">
        <title>The Global Catalogue of Microorganisms (GCM) 10K type strain sequencing project: providing services to taxonomists for standard genome sequencing and annotation.</title>
        <authorList>
            <consortium name="The Broad Institute Genomics Platform"/>
            <consortium name="The Broad Institute Genome Sequencing Center for Infectious Disease"/>
            <person name="Wu L."/>
            <person name="Ma J."/>
        </authorList>
    </citation>
    <scope>NUCLEOTIDE SEQUENCE [LARGE SCALE GENOMIC DNA]</scope>
    <source>
        <strain evidence="3">JCM 31696</strain>
    </source>
</reference>
<gene>
    <name evidence="2" type="ORF">ACFQ07_12010</name>
</gene>
<feature type="non-terminal residue" evidence="2">
    <location>
        <position position="1"/>
    </location>
</feature>
<comment type="caution">
    <text evidence="2">The sequence shown here is derived from an EMBL/GenBank/DDBJ whole genome shotgun (WGS) entry which is preliminary data.</text>
</comment>
<evidence type="ECO:0000259" key="1">
    <source>
        <dbReference type="Pfam" id="PF00501"/>
    </source>
</evidence>
<protein>
    <submittedName>
        <fullName evidence="2">AMP-binding protein</fullName>
    </submittedName>
</protein>
<dbReference type="PROSITE" id="PS00455">
    <property type="entry name" value="AMP_BINDING"/>
    <property type="match status" value="1"/>
</dbReference>
<proteinExistence type="predicted"/>
<dbReference type="InterPro" id="IPR042099">
    <property type="entry name" value="ANL_N_sf"/>
</dbReference>
<evidence type="ECO:0000313" key="2">
    <source>
        <dbReference type="EMBL" id="MFD0852953.1"/>
    </source>
</evidence>
<feature type="non-terminal residue" evidence="2">
    <location>
        <position position="215"/>
    </location>
</feature>
<dbReference type="Pfam" id="PF00501">
    <property type="entry name" value="AMP-binding"/>
    <property type="match status" value="1"/>
</dbReference>
<evidence type="ECO:0000313" key="3">
    <source>
        <dbReference type="Proteomes" id="UP001597083"/>
    </source>
</evidence>
<feature type="domain" description="AMP-dependent synthetase/ligase" evidence="1">
    <location>
        <begin position="22"/>
        <end position="215"/>
    </location>
</feature>
<dbReference type="Gene3D" id="3.40.50.12780">
    <property type="entry name" value="N-terminal domain of ligase-like"/>
    <property type="match status" value="1"/>
</dbReference>